<keyword evidence="1" id="KW-1133">Transmembrane helix</keyword>
<keyword evidence="1" id="KW-0472">Membrane</keyword>
<dbReference type="EMBL" id="JAACNO010002106">
    <property type="protein sequence ID" value="KAF4135600.1"/>
    <property type="molecule type" value="Genomic_DNA"/>
</dbReference>
<reference evidence="3" key="1">
    <citation type="submission" date="2020-03" db="EMBL/GenBank/DDBJ databases">
        <title>Hybrid Assembly of Korean Phytophthora infestans isolates.</title>
        <authorList>
            <person name="Prokchorchik M."/>
            <person name="Lee Y."/>
            <person name="Seo J."/>
            <person name="Cho J.-H."/>
            <person name="Park Y.-E."/>
            <person name="Jang D.-C."/>
            <person name="Im J.-S."/>
            <person name="Choi J.-G."/>
            <person name="Park H.-J."/>
            <person name="Lee G.-B."/>
            <person name="Lee Y.-G."/>
            <person name="Hong S.-Y."/>
            <person name="Cho K."/>
            <person name="Sohn K.H."/>
        </authorList>
    </citation>
    <scope>NUCLEOTIDE SEQUENCE</scope>
    <source>
        <strain evidence="3">KR_2_A2</strain>
    </source>
</reference>
<accession>A0A8S9U4U0</accession>
<dbReference type="AlphaFoldDB" id="A0A8S9U4U0"/>
<sequence length="101" mass="11642">MTAIVLTTSLLPVINFFLIRLTSTCLILAFFGKRKLAPRYIGPYPVLKLTTPDTYQVQLPPGIKLHNEFHISYLRPYEFNANPRRLNDVPRLLTRDGHEGF</sequence>
<keyword evidence="1" id="KW-0812">Transmembrane</keyword>
<feature type="transmembrane region" description="Helical" evidence="1">
    <location>
        <begin position="12"/>
        <end position="31"/>
    </location>
</feature>
<name>A0A8S9U4U0_PHYIN</name>
<evidence type="ECO:0000313" key="4">
    <source>
        <dbReference type="Proteomes" id="UP000704712"/>
    </source>
</evidence>
<evidence type="ECO:0000256" key="1">
    <source>
        <dbReference type="SAM" id="Phobius"/>
    </source>
</evidence>
<gene>
    <name evidence="3" type="ORF">GN958_ATG15212</name>
</gene>
<proteinExistence type="predicted"/>
<comment type="caution">
    <text evidence="3">The sequence shown here is derived from an EMBL/GenBank/DDBJ whole genome shotgun (WGS) entry which is preliminary data.</text>
</comment>
<evidence type="ECO:0000259" key="2">
    <source>
        <dbReference type="Pfam" id="PF24626"/>
    </source>
</evidence>
<evidence type="ECO:0000313" key="3">
    <source>
        <dbReference type="EMBL" id="KAF4135600.1"/>
    </source>
</evidence>
<dbReference type="InterPro" id="IPR056924">
    <property type="entry name" value="SH3_Tf2-1"/>
</dbReference>
<organism evidence="3 4">
    <name type="scientific">Phytophthora infestans</name>
    <name type="common">Potato late blight agent</name>
    <name type="synonym">Botrytis infestans</name>
    <dbReference type="NCBI Taxonomy" id="4787"/>
    <lineage>
        <taxon>Eukaryota</taxon>
        <taxon>Sar</taxon>
        <taxon>Stramenopiles</taxon>
        <taxon>Oomycota</taxon>
        <taxon>Peronosporomycetes</taxon>
        <taxon>Peronosporales</taxon>
        <taxon>Peronosporaceae</taxon>
        <taxon>Phytophthora</taxon>
    </lineage>
</organism>
<dbReference type="Pfam" id="PF24626">
    <property type="entry name" value="SH3_Tf2-1"/>
    <property type="match status" value="1"/>
</dbReference>
<feature type="domain" description="Tf2-1-like SH3-like" evidence="2">
    <location>
        <begin position="31"/>
        <end position="77"/>
    </location>
</feature>
<protein>
    <submittedName>
        <fullName evidence="3">Putative retrotransposable element Tf2 protein type 1-like protein</fullName>
    </submittedName>
</protein>
<dbReference type="Proteomes" id="UP000704712">
    <property type="component" value="Unassembled WGS sequence"/>
</dbReference>